<evidence type="ECO:0000313" key="13">
    <source>
        <dbReference type="EMBL" id="GFP56768.1"/>
    </source>
</evidence>
<keyword evidence="10" id="KW-0804">Transcription</keyword>
<comment type="cofactor">
    <cofactor evidence="1">
        <name>Zn(2+)</name>
        <dbReference type="ChEBI" id="CHEBI:29105"/>
    </cofactor>
</comment>
<evidence type="ECO:0000256" key="3">
    <source>
        <dbReference type="ARBA" id="ARBA00022679"/>
    </source>
</evidence>
<dbReference type="SUPFAM" id="SSF46689">
    <property type="entry name" value="Homeodomain-like"/>
    <property type="match status" value="1"/>
</dbReference>
<reference evidence="13 14" key="1">
    <citation type="submission" date="2020-07" db="EMBL/GenBank/DDBJ databases">
        <title>Trichoderma asperellum IC-1 whole genome shotgun sequence.</title>
        <authorList>
            <person name="Kanamasa S."/>
            <person name="Takahashi H."/>
        </authorList>
    </citation>
    <scope>NUCLEOTIDE SEQUENCE [LARGE SCALE GENOMIC DNA]</scope>
    <source>
        <strain evidence="13 14">IC-1</strain>
    </source>
</reference>
<evidence type="ECO:0000256" key="9">
    <source>
        <dbReference type="ARBA" id="ARBA00023159"/>
    </source>
</evidence>
<feature type="domain" description="HTH araC/xylS-type" evidence="12">
    <location>
        <begin position="129"/>
        <end position="166"/>
    </location>
</feature>
<evidence type="ECO:0000256" key="11">
    <source>
        <dbReference type="ARBA" id="ARBA00023204"/>
    </source>
</evidence>
<dbReference type="InterPro" id="IPR018060">
    <property type="entry name" value="HTH_AraC"/>
</dbReference>
<dbReference type="GO" id="GO:0008168">
    <property type="term" value="F:methyltransferase activity"/>
    <property type="evidence" value="ECO:0007669"/>
    <property type="project" value="UniProtKB-KW"/>
</dbReference>
<evidence type="ECO:0000256" key="4">
    <source>
        <dbReference type="ARBA" id="ARBA00022723"/>
    </source>
</evidence>
<proteinExistence type="predicted"/>
<dbReference type="InterPro" id="IPR004026">
    <property type="entry name" value="Ada_DNA_repair_Zn-bd"/>
</dbReference>
<keyword evidence="6" id="KW-0862">Zinc</keyword>
<name>A0A6V8R186_TRIAP</name>
<dbReference type="Proteomes" id="UP000517252">
    <property type="component" value="Unassembled WGS sequence"/>
</dbReference>
<gene>
    <name evidence="13" type="ORF">TASIC1_0007026000</name>
</gene>
<dbReference type="SUPFAM" id="SSF57884">
    <property type="entry name" value="Ada DNA repair protein, N-terminal domain (N-Ada 10)"/>
    <property type="match status" value="1"/>
</dbReference>
<dbReference type="PROSITE" id="PS01124">
    <property type="entry name" value="HTH_ARAC_FAMILY_2"/>
    <property type="match status" value="1"/>
</dbReference>
<evidence type="ECO:0000313" key="14">
    <source>
        <dbReference type="Proteomes" id="UP000517252"/>
    </source>
</evidence>
<keyword evidence="3" id="KW-0808">Transferase</keyword>
<dbReference type="Pfam" id="PF02805">
    <property type="entry name" value="Ada_Zn_binding"/>
    <property type="match status" value="1"/>
</dbReference>
<dbReference type="GO" id="GO:0003700">
    <property type="term" value="F:DNA-binding transcription factor activity"/>
    <property type="evidence" value="ECO:0007669"/>
    <property type="project" value="InterPro"/>
</dbReference>
<dbReference type="GO" id="GO:0008270">
    <property type="term" value="F:zinc ion binding"/>
    <property type="evidence" value="ECO:0007669"/>
    <property type="project" value="InterPro"/>
</dbReference>
<dbReference type="GO" id="GO:0006307">
    <property type="term" value="P:DNA alkylation repair"/>
    <property type="evidence" value="ECO:0007669"/>
    <property type="project" value="UniProtKB-ARBA"/>
</dbReference>
<keyword evidence="7" id="KW-0805">Transcription regulation</keyword>
<evidence type="ECO:0000256" key="5">
    <source>
        <dbReference type="ARBA" id="ARBA00022763"/>
    </source>
</evidence>
<evidence type="ECO:0000256" key="2">
    <source>
        <dbReference type="ARBA" id="ARBA00022603"/>
    </source>
</evidence>
<dbReference type="AlphaFoldDB" id="A0A6V8R186"/>
<dbReference type="OrthoDB" id="2447880at2759"/>
<dbReference type="EMBL" id="BLZH01000007">
    <property type="protein sequence ID" value="GFP56768.1"/>
    <property type="molecule type" value="Genomic_DNA"/>
</dbReference>
<dbReference type="Pfam" id="PF00165">
    <property type="entry name" value="HTH_AraC"/>
    <property type="match status" value="1"/>
</dbReference>
<protein>
    <submittedName>
        <fullName evidence="13">Bifunctional transcriptional activator/DNA repair enzyme Ada</fullName>
    </submittedName>
</protein>
<keyword evidence="5" id="KW-0227">DNA damage</keyword>
<keyword evidence="4" id="KW-0479">Metal-binding</keyword>
<dbReference type="FunFam" id="3.40.10.10:FF:000001">
    <property type="entry name" value="DNA-3-methyladenine glycosylase 2"/>
    <property type="match status" value="1"/>
</dbReference>
<evidence type="ECO:0000256" key="1">
    <source>
        <dbReference type="ARBA" id="ARBA00001947"/>
    </source>
</evidence>
<dbReference type="InterPro" id="IPR035451">
    <property type="entry name" value="Ada-like_dom_sf"/>
</dbReference>
<keyword evidence="11" id="KW-0234">DNA repair</keyword>
<dbReference type="Gene3D" id="1.10.10.60">
    <property type="entry name" value="Homeodomain-like"/>
    <property type="match status" value="1"/>
</dbReference>
<dbReference type="GO" id="GO:0043565">
    <property type="term" value="F:sequence-specific DNA binding"/>
    <property type="evidence" value="ECO:0007669"/>
    <property type="project" value="InterPro"/>
</dbReference>
<evidence type="ECO:0000256" key="8">
    <source>
        <dbReference type="ARBA" id="ARBA00023125"/>
    </source>
</evidence>
<keyword evidence="9" id="KW-0010">Activator</keyword>
<evidence type="ECO:0000256" key="7">
    <source>
        <dbReference type="ARBA" id="ARBA00023015"/>
    </source>
</evidence>
<organism evidence="13 14">
    <name type="scientific">Trichoderma asperellum</name>
    <name type="common">Filamentous fungus</name>
    <dbReference type="NCBI Taxonomy" id="101201"/>
    <lineage>
        <taxon>Eukaryota</taxon>
        <taxon>Fungi</taxon>
        <taxon>Dikarya</taxon>
        <taxon>Ascomycota</taxon>
        <taxon>Pezizomycotina</taxon>
        <taxon>Sordariomycetes</taxon>
        <taxon>Hypocreomycetidae</taxon>
        <taxon>Hypocreales</taxon>
        <taxon>Hypocreaceae</taxon>
        <taxon>Trichoderma</taxon>
    </lineage>
</organism>
<accession>A0A6V8R186</accession>
<dbReference type="Gene3D" id="3.40.10.10">
    <property type="entry name" value="DNA Methylphosphotriester Repair Domain"/>
    <property type="match status" value="1"/>
</dbReference>
<sequence length="245" mass="27719">MEKHTMEKHTMEKYAVDLAMPALQMPLFNDDDTKWQAVQSRDPNADGFFVYGVRTTKVFCRPTCKARLARRANVRFYATGDEAKQNGFRACKRCKPEVLGLMPEEEAVQKIRVFVRDQSAAGTDRVFGDTRMSLSQMAKKTGLSKWHFHRVFKKCVGITPVEYLKRLRDNTASLSPEVESDGTFSWTDQLDLTSLDMDMGFDFGFLNDPLAVGQCTQSSSTVSQSDCSSFSFDDLLVWPDSNANE</sequence>
<keyword evidence="8" id="KW-0238">DNA-binding</keyword>
<keyword evidence="2" id="KW-0489">Methyltransferase</keyword>
<evidence type="ECO:0000256" key="6">
    <source>
        <dbReference type="ARBA" id="ARBA00022833"/>
    </source>
</evidence>
<evidence type="ECO:0000259" key="12">
    <source>
        <dbReference type="PROSITE" id="PS01124"/>
    </source>
</evidence>
<dbReference type="GO" id="GO:0032259">
    <property type="term" value="P:methylation"/>
    <property type="evidence" value="ECO:0007669"/>
    <property type="project" value="UniProtKB-KW"/>
</dbReference>
<evidence type="ECO:0000256" key="10">
    <source>
        <dbReference type="ARBA" id="ARBA00023163"/>
    </source>
</evidence>
<comment type="caution">
    <text evidence="13">The sequence shown here is derived from an EMBL/GenBank/DDBJ whole genome shotgun (WGS) entry which is preliminary data.</text>
</comment>
<dbReference type="InterPro" id="IPR009057">
    <property type="entry name" value="Homeodomain-like_sf"/>
</dbReference>